<feature type="domain" description="TfoX N-terminal" evidence="1">
    <location>
        <begin position="13"/>
        <end position="72"/>
    </location>
</feature>
<evidence type="ECO:0000313" key="3">
    <source>
        <dbReference type="Proteomes" id="UP000183190"/>
    </source>
</evidence>
<dbReference type="Gene3D" id="3.30.1460.30">
    <property type="entry name" value="YgaC/TfoX-N like chaperone"/>
    <property type="match status" value="1"/>
</dbReference>
<evidence type="ECO:0000313" key="2">
    <source>
        <dbReference type="EMBL" id="SEH38846.1"/>
    </source>
</evidence>
<proteinExistence type="predicted"/>
<gene>
    <name evidence="2" type="ORF">SAMN02910265_00274</name>
</gene>
<evidence type="ECO:0000259" key="1">
    <source>
        <dbReference type="Pfam" id="PF04993"/>
    </source>
</evidence>
<name>A0A1H6HSK9_RUMFL</name>
<dbReference type="AlphaFoldDB" id="A0A1H6HSK9"/>
<dbReference type="Pfam" id="PF04993">
    <property type="entry name" value="TfoX_N"/>
    <property type="match status" value="1"/>
</dbReference>
<dbReference type="EMBL" id="FNWV01000001">
    <property type="protein sequence ID" value="SEH38846.1"/>
    <property type="molecule type" value="Genomic_DNA"/>
</dbReference>
<dbReference type="RefSeq" id="WP_074714113.1">
    <property type="nucleotide sequence ID" value="NZ_FNWV01000001.1"/>
</dbReference>
<dbReference type="InterPro" id="IPR007076">
    <property type="entry name" value="TfoX_N"/>
</dbReference>
<organism evidence="2 3">
    <name type="scientific">Ruminococcus flavefaciens</name>
    <dbReference type="NCBI Taxonomy" id="1265"/>
    <lineage>
        <taxon>Bacteria</taxon>
        <taxon>Bacillati</taxon>
        <taxon>Bacillota</taxon>
        <taxon>Clostridia</taxon>
        <taxon>Eubacteriales</taxon>
        <taxon>Oscillospiraceae</taxon>
        <taxon>Ruminococcus</taxon>
    </lineage>
</organism>
<sequence>MSSSKDYLEFVLEQLSELSDITYRAMMGEYIIYYQGRVIGGIYDDRFLVKNTKKARALMPDAPLEIPYEGAKGMLLVEDIENKAFLKELFETMVDELPLPKKKRK</sequence>
<accession>A0A1H6HSK9</accession>
<protein>
    <submittedName>
        <fullName evidence="2">Transcriptional regulator of competence genes, TfoX/Sxy family</fullName>
    </submittedName>
</protein>
<dbReference type="Proteomes" id="UP000183190">
    <property type="component" value="Unassembled WGS sequence"/>
</dbReference>
<reference evidence="2 3" key="1">
    <citation type="submission" date="2016-10" db="EMBL/GenBank/DDBJ databases">
        <authorList>
            <person name="de Groot N.N."/>
        </authorList>
    </citation>
    <scope>NUCLEOTIDE SEQUENCE [LARGE SCALE GENOMIC DNA]</scope>
    <source>
        <strain evidence="2 3">YAD2003</strain>
    </source>
</reference>
<dbReference type="SUPFAM" id="SSF159894">
    <property type="entry name" value="YgaC/TfoX-N like"/>
    <property type="match status" value="1"/>
</dbReference>
<dbReference type="OrthoDB" id="9803291at2"/>